<evidence type="ECO:0000313" key="3">
    <source>
        <dbReference type="Proteomes" id="UP000048984"/>
    </source>
</evidence>
<evidence type="ECO:0000256" key="1">
    <source>
        <dbReference type="SAM" id="SignalP"/>
    </source>
</evidence>
<feature type="chain" id="PRO_5006131656" description="DUF1176 domain-containing protein" evidence="1">
    <location>
        <begin position="38"/>
        <end position="356"/>
    </location>
</feature>
<dbReference type="AlphaFoldDB" id="A0A0P6VNN2"/>
<protein>
    <recommendedName>
        <fullName evidence="4">DUF1176 domain-containing protein</fullName>
    </recommendedName>
</protein>
<dbReference type="EMBL" id="LJYW01000001">
    <property type="protein sequence ID" value="KPL54458.1"/>
    <property type="molecule type" value="Genomic_DNA"/>
</dbReference>
<sequence length="356" mass="38116">MSAAAAGLRPPRRAAAATIAIASVLALTAFAAAPAGAAEETVQGWTLSCEAGTCRASLPSLSGLQALTFGRFAGEDRIALGFASQTAIPDRERPITLRLDNRPLGTLAPERGYAGFERPEAFWLLDGKTIDAILQGGGPGRRLRIEYLDVTGAPHDADFRLDGLAALIDRTDTLLDRKARREGAAPGRALPPPPPIGKAALIMRQGLPARILERHRAASDCEDPQSPLLKPLAPVIGPLSRTAMLYGIPCAASGGQVSYKLWVLESGEIGGMTPLFFALYDPVFGWRGTDLLPNIAFEPGEARLTARSATRSDTGCGGRGVWRWKDYGFAMEEYRYAPDCGRSRNPADWPKVFPPR</sequence>
<reference evidence="2 3" key="1">
    <citation type="submission" date="2015-09" db="EMBL/GenBank/DDBJ databases">
        <authorList>
            <person name="Jackson K.R."/>
            <person name="Lunt B.L."/>
            <person name="Fisher J.N.B."/>
            <person name="Gardner A.V."/>
            <person name="Bailey M.E."/>
            <person name="Deus L.M."/>
            <person name="Earl A.S."/>
            <person name="Gibby P.D."/>
            <person name="Hartmann K.A."/>
            <person name="Liu J.E."/>
            <person name="Manci A.M."/>
            <person name="Nielsen D.A."/>
            <person name="Solomon M.B."/>
            <person name="Breakwell D.P."/>
            <person name="Burnett S.H."/>
            <person name="Grose J.H."/>
        </authorList>
    </citation>
    <scope>NUCLEOTIDE SEQUENCE [LARGE SCALE GENOMIC DNA]</scope>
    <source>
        <strain evidence="2 3">16</strain>
    </source>
</reference>
<keyword evidence="1" id="KW-0732">Signal</keyword>
<proteinExistence type="predicted"/>
<dbReference type="InterPro" id="IPR009560">
    <property type="entry name" value="DUF1176"/>
</dbReference>
<dbReference type="Pfam" id="PF06674">
    <property type="entry name" value="DUF1176"/>
    <property type="match status" value="1"/>
</dbReference>
<evidence type="ECO:0008006" key="4">
    <source>
        <dbReference type="Google" id="ProtNLM"/>
    </source>
</evidence>
<comment type="caution">
    <text evidence="2">The sequence shown here is derived from an EMBL/GenBank/DDBJ whole genome shotgun (WGS) entry which is preliminary data.</text>
</comment>
<feature type="signal peptide" evidence="1">
    <location>
        <begin position="1"/>
        <end position="37"/>
    </location>
</feature>
<organism evidence="2 3">
    <name type="scientific">Prosthecodimorpha hirschii</name>
    <dbReference type="NCBI Taxonomy" id="665126"/>
    <lineage>
        <taxon>Bacteria</taxon>
        <taxon>Pseudomonadati</taxon>
        <taxon>Pseudomonadota</taxon>
        <taxon>Alphaproteobacteria</taxon>
        <taxon>Hyphomicrobiales</taxon>
        <taxon>Ancalomicrobiaceae</taxon>
        <taxon>Prosthecodimorpha</taxon>
    </lineage>
</organism>
<gene>
    <name evidence="2" type="ORF">ABB55_21410</name>
</gene>
<keyword evidence="3" id="KW-1185">Reference proteome</keyword>
<dbReference type="STRING" id="665126.ABB55_21410"/>
<accession>A0A0P6VNN2</accession>
<name>A0A0P6VNN2_9HYPH</name>
<reference evidence="2 3" key="2">
    <citation type="submission" date="2015-10" db="EMBL/GenBank/DDBJ databases">
        <title>Draft Genome Sequence of Prosthecomicrobium hirschii ATCC 27832.</title>
        <authorList>
            <person name="Daniel J."/>
            <person name="Givan S.A."/>
            <person name="Brun Y.V."/>
            <person name="Brown P.J."/>
        </authorList>
    </citation>
    <scope>NUCLEOTIDE SEQUENCE [LARGE SCALE GENOMIC DNA]</scope>
    <source>
        <strain evidence="2 3">16</strain>
    </source>
</reference>
<evidence type="ECO:0000313" key="2">
    <source>
        <dbReference type="EMBL" id="KPL54458.1"/>
    </source>
</evidence>
<dbReference type="Proteomes" id="UP000048984">
    <property type="component" value="Unassembled WGS sequence"/>
</dbReference>